<feature type="compositionally biased region" description="Acidic residues" evidence="1">
    <location>
        <begin position="436"/>
        <end position="449"/>
    </location>
</feature>
<reference evidence="5 6" key="1">
    <citation type="submission" date="2019-02" db="EMBL/GenBank/DDBJ databases">
        <title>Prokaryotic population dynamics and viral predation in marine succession experiment using metagenomics: the confinement effect.</title>
        <authorList>
            <person name="Haro-Moreno J.M."/>
            <person name="Rodriguez-Valera F."/>
            <person name="Lopez-Perez M."/>
        </authorList>
    </citation>
    <scope>NUCLEOTIDE SEQUENCE [LARGE SCALE GENOMIC DNA]</scope>
    <source>
        <strain evidence="5">MED-G158</strain>
    </source>
</reference>
<name>A0A520RYD7_9GAMM</name>
<feature type="domain" description="ABC-type uncharacterised transport system" evidence="3">
    <location>
        <begin position="188"/>
        <end position="532"/>
    </location>
</feature>
<dbReference type="InterPro" id="IPR019196">
    <property type="entry name" value="ABC_transp_unknown"/>
</dbReference>
<keyword evidence="2" id="KW-0812">Transmembrane</keyword>
<dbReference type="Pfam" id="PF09822">
    <property type="entry name" value="ABC_transp_aux"/>
    <property type="match status" value="1"/>
</dbReference>
<evidence type="ECO:0000259" key="4">
    <source>
        <dbReference type="Pfam" id="PF23357"/>
    </source>
</evidence>
<dbReference type="Pfam" id="PF23357">
    <property type="entry name" value="DUF7088"/>
    <property type="match status" value="1"/>
</dbReference>
<evidence type="ECO:0000313" key="5">
    <source>
        <dbReference type="EMBL" id="RZO75253.1"/>
    </source>
</evidence>
<proteinExistence type="predicted"/>
<dbReference type="Proteomes" id="UP000320404">
    <property type="component" value="Unassembled WGS sequence"/>
</dbReference>
<keyword evidence="2" id="KW-1133">Transmembrane helix</keyword>
<feature type="transmembrane region" description="Helical" evidence="2">
    <location>
        <begin position="12"/>
        <end position="31"/>
    </location>
</feature>
<protein>
    <submittedName>
        <fullName evidence="5">ABC transporter</fullName>
    </submittedName>
</protein>
<feature type="transmembrane region" description="Helical" evidence="2">
    <location>
        <begin position="641"/>
        <end position="663"/>
    </location>
</feature>
<keyword evidence="2" id="KW-0472">Membrane</keyword>
<feature type="domain" description="DUF7088" evidence="4">
    <location>
        <begin position="40"/>
        <end position="141"/>
    </location>
</feature>
<evidence type="ECO:0000256" key="1">
    <source>
        <dbReference type="SAM" id="MobiDB-lite"/>
    </source>
</evidence>
<gene>
    <name evidence="5" type="ORF">EVA69_04545</name>
</gene>
<feature type="region of interest" description="Disordered" evidence="1">
    <location>
        <begin position="428"/>
        <end position="475"/>
    </location>
</feature>
<organism evidence="5 6">
    <name type="scientific">OM182 bacterium</name>
    <dbReference type="NCBI Taxonomy" id="2510334"/>
    <lineage>
        <taxon>Bacteria</taxon>
        <taxon>Pseudomonadati</taxon>
        <taxon>Pseudomonadota</taxon>
        <taxon>Gammaproteobacteria</taxon>
        <taxon>OMG group</taxon>
        <taxon>OM182 clade</taxon>
    </lineage>
</organism>
<dbReference type="AlphaFoldDB" id="A0A520RYD7"/>
<feature type="compositionally biased region" description="Low complexity" evidence="1">
    <location>
        <begin position="450"/>
        <end position="460"/>
    </location>
</feature>
<accession>A0A520RYD7</accession>
<evidence type="ECO:0000259" key="3">
    <source>
        <dbReference type="Pfam" id="PF09822"/>
    </source>
</evidence>
<dbReference type="InterPro" id="IPR055396">
    <property type="entry name" value="DUF7088"/>
</dbReference>
<comment type="caution">
    <text evidence="5">The sequence shown here is derived from an EMBL/GenBank/DDBJ whole genome shotgun (WGS) entry which is preliminary data.</text>
</comment>
<evidence type="ECO:0000313" key="6">
    <source>
        <dbReference type="Proteomes" id="UP000320404"/>
    </source>
</evidence>
<evidence type="ECO:0000256" key="2">
    <source>
        <dbReference type="SAM" id="Phobius"/>
    </source>
</evidence>
<dbReference type="EMBL" id="SHAH01000063">
    <property type="protein sequence ID" value="RZO75253.1"/>
    <property type="molecule type" value="Genomic_DNA"/>
</dbReference>
<sequence>MKMNSKALFSPAGLVGIAVALIVSVVIISFLPSLRIDLTEDKLYTLSEGSRNIVSNLENPIELRFFYSESATEDQPQIRAYGTRVQELLEEIVIASDGNLSLSVIDPEPFSEDEDLATQFGIQAVPVSQGGQSIYFGLVVSEAVDEADLNPLAPRAVEAMPLIRPDQEQFLEYEFMKLIITVSEPDRTVIGLVTELEIDGGFNPAVGQATPPWFVMDLIRQLYEVRRVDLTGDSIEEDIDILMIVHPQDLSEQMLYAIDQHILGGGEALVFLDPNADSMVTRSPQGALIPAGMSSDMAVLLDAWGVSYDASKVLTDSDLALRVRMSQNERPSPHLGMLGVQRGNLSQEDVITSRLESINVSSAGALAQAEGASTSFEPLIRSSNNAMLMDAALVENMTEPSILFDEFESQNESFVIAARVSGAINSAFPDGRPEVVEAETEEPADDTAEETAAASSVEADNPAQPEQSEDLAVAEEPVEAQVHLASTVAPANIVIFADSDLLTDRLWVQVAQFLGQRIPQPFANNGDFLINSLDNLSGGADLVSIRSRGTYSRPFTRVVEMQRQADDRLRIEEAELLDRLAETEASLAQLNQDEDGNPLGQLTPEIQTEIDRFNNEMVDTRRRLRDVQFQLTEDIDALGSWLKAINALLVPILLTIIALLAHFSRIRRRRLAH</sequence>